<dbReference type="Gene3D" id="1.25.40.10">
    <property type="entry name" value="Tetratricopeptide repeat domain"/>
    <property type="match status" value="1"/>
</dbReference>
<evidence type="ECO:0008006" key="3">
    <source>
        <dbReference type="Google" id="ProtNLM"/>
    </source>
</evidence>
<evidence type="ECO:0000313" key="2">
    <source>
        <dbReference type="Proteomes" id="UP000199025"/>
    </source>
</evidence>
<gene>
    <name evidence="1" type="ORF">SAMN05421835_1222</name>
</gene>
<keyword evidence="2" id="KW-1185">Reference proteome</keyword>
<dbReference type="RefSeq" id="WP_091513593.1">
    <property type="nucleotide sequence ID" value="NZ_CBDQZW010000020.1"/>
</dbReference>
<protein>
    <recommendedName>
        <fullName evidence="3">Tetratricopeptide repeat-containing protein</fullName>
    </recommendedName>
</protein>
<sequence>MLARVAIRLGHLDEGRAHAEQALAVARRTGEKGLAQQPLHLLAGVARLAGDLDRARPLAAEAIAAHEALGDLRMLAIEQHNLGHLELHDGQVDRARELFASARENAAKAGADELVPELALGVAAVATLDGEFARAARILGAIDSFLAAANLVLDPDEFLEEQSVRDKLEAALGGSFAEFYREGAGKDLREVSAG</sequence>
<dbReference type="SUPFAM" id="SSF48452">
    <property type="entry name" value="TPR-like"/>
    <property type="match status" value="1"/>
</dbReference>
<evidence type="ECO:0000313" key="1">
    <source>
        <dbReference type="EMBL" id="SFK47001.1"/>
    </source>
</evidence>
<reference evidence="1 2" key="1">
    <citation type="submission" date="2016-10" db="EMBL/GenBank/DDBJ databases">
        <authorList>
            <person name="de Groot N.N."/>
        </authorList>
    </citation>
    <scope>NUCLEOTIDE SEQUENCE [LARGE SCALE GENOMIC DNA]</scope>
    <source>
        <strain evidence="1 2">DSM 44468</strain>
    </source>
</reference>
<dbReference type="Proteomes" id="UP000199025">
    <property type="component" value="Unassembled WGS sequence"/>
</dbReference>
<dbReference type="EMBL" id="FORP01000022">
    <property type="protein sequence ID" value="SFK47001.1"/>
    <property type="molecule type" value="Genomic_DNA"/>
</dbReference>
<name>A0A1I3ZTI3_9PSEU</name>
<dbReference type="InterPro" id="IPR011990">
    <property type="entry name" value="TPR-like_helical_dom_sf"/>
</dbReference>
<proteinExistence type="predicted"/>
<organism evidence="1 2">
    <name type="scientific">Amycolatopsis sacchari</name>
    <dbReference type="NCBI Taxonomy" id="115433"/>
    <lineage>
        <taxon>Bacteria</taxon>
        <taxon>Bacillati</taxon>
        <taxon>Actinomycetota</taxon>
        <taxon>Actinomycetes</taxon>
        <taxon>Pseudonocardiales</taxon>
        <taxon>Pseudonocardiaceae</taxon>
        <taxon>Amycolatopsis</taxon>
    </lineage>
</organism>
<dbReference type="STRING" id="115433.SAMN05421835_1222"/>
<accession>A0A1I3ZTI3</accession>
<dbReference type="AlphaFoldDB" id="A0A1I3ZTI3"/>
<dbReference type="OrthoDB" id="3294592at2"/>